<dbReference type="Proteomes" id="UP000593892">
    <property type="component" value="Chromosome"/>
</dbReference>
<dbReference type="PANTHER" id="PTHR43818:SF5">
    <property type="entry name" value="OXIDOREDUCTASE FAMILY PROTEIN"/>
    <property type="match status" value="1"/>
</dbReference>
<keyword evidence="4" id="KW-1185">Reference proteome</keyword>
<dbReference type="EMBL" id="CP063849">
    <property type="protein sequence ID" value="QOY91115.1"/>
    <property type="molecule type" value="Genomic_DNA"/>
</dbReference>
<protein>
    <submittedName>
        <fullName evidence="3">Gfo/Idh/MocA family oxidoreductase</fullName>
    </submittedName>
</protein>
<dbReference type="KEGG" id="pfer:IRI77_14555"/>
<dbReference type="PANTHER" id="PTHR43818">
    <property type="entry name" value="BCDNA.GH03377"/>
    <property type="match status" value="1"/>
</dbReference>
<proteinExistence type="predicted"/>
<reference evidence="3 4" key="1">
    <citation type="submission" date="2020-10" db="EMBL/GenBank/DDBJ databases">
        <title>Complete genome sequence of Paludibaculum fermentans P105T, a facultatively anaerobic acidobacterium capable of dissimilatory Fe(III) reduction.</title>
        <authorList>
            <person name="Dedysh S.N."/>
            <person name="Beletsky A.V."/>
            <person name="Kulichevskaya I.S."/>
            <person name="Mardanov A.V."/>
            <person name="Ravin N.V."/>
        </authorList>
    </citation>
    <scope>NUCLEOTIDE SEQUENCE [LARGE SCALE GENOMIC DNA]</scope>
    <source>
        <strain evidence="3 4">P105</strain>
    </source>
</reference>
<dbReference type="Pfam" id="PF01408">
    <property type="entry name" value="GFO_IDH_MocA"/>
    <property type="match status" value="1"/>
</dbReference>
<dbReference type="GO" id="GO:0000166">
    <property type="term" value="F:nucleotide binding"/>
    <property type="evidence" value="ECO:0007669"/>
    <property type="project" value="InterPro"/>
</dbReference>
<evidence type="ECO:0000313" key="4">
    <source>
        <dbReference type="Proteomes" id="UP000593892"/>
    </source>
</evidence>
<gene>
    <name evidence="3" type="ORF">IRI77_14555</name>
</gene>
<evidence type="ECO:0000259" key="1">
    <source>
        <dbReference type="Pfam" id="PF01408"/>
    </source>
</evidence>
<dbReference type="InterPro" id="IPR036291">
    <property type="entry name" value="NAD(P)-bd_dom_sf"/>
</dbReference>
<dbReference type="InterPro" id="IPR043906">
    <property type="entry name" value="Gfo/Idh/MocA_OxRdtase_bact_C"/>
</dbReference>
<dbReference type="InterPro" id="IPR000683">
    <property type="entry name" value="Gfo/Idh/MocA-like_OxRdtase_N"/>
</dbReference>
<dbReference type="SUPFAM" id="SSF55347">
    <property type="entry name" value="Glyceraldehyde-3-phosphate dehydrogenase-like, C-terminal domain"/>
    <property type="match status" value="1"/>
</dbReference>
<dbReference type="Gene3D" id="3.30.360.10">
    <property type="entry name" value="Dihydrodipicolinate Reductase, domain 2"/>
    <property type="match status" value="1"/>
</dbReference>
<name>A0A7S7NWK3_PALFE</name>
<dbReference type="InterPro" id="IPR050463">
    <property type="entry name" value="Gfo/Idh/MocA_oxidrdct_glycsds"/>
</dbReference>
<organism evidence="3 4">
    <name type="scientific">Paludibaculum fermentans</name>
    <dbReference type="NCBI Taxonomy" id="1473598"/>
    <lineage>
        <taxon>Bacteria</taxon>
        <taxon>Pseudomonadati</taxon>
        <taxon>Acidobacteriota</taxon>
        <taxon>Terriglobia</taxon>
        <taxon>Bryobacterales</taxon>
        <taxon>Bryobacteraceae</taxon>
        <taxon>Paludibaculum</taxon>
    </lineage>
</organism>
<feature type="domain" description="Gfo/Idh/MocA-like oxidoreductase N-terminal" evidence="1">
    <location>
        <begin position="37"/>
        <end position="158"/>
    </location>
</feature>
<dbReference type="Gene3D" id="3.40.50.720">
    <property type="entry name" value="NAD(P)-binding Rossmann-like Domain"/>
    <property type="match status" value="1"/>
</dbReference>
<dbReference type="RefSeq" id="WP_194452770.1">
    <property type="nucleotide sequence ID" value="NZ_CP063849.1"/>
</dbReference>
<evidence type="ECO:0000313" key="3">
    <source>
        <dbReference type="EMBL" id="QOY91115.1"/>
    </source>
</evidence>
<sequence>MPDTPSIPRRSILTGASAAFTTSLFTGRVRGANDRIAVGFIGLGAMGSGNLSYAMQVPEAQPVAVCDIYGPHLERAVSAAAKKGVQVKAVTDFRDIIADKSIDAICVSTPDHWHAYMTVEGCKAGKDVYVEKPACTYINEGKKMVQAARKYDRVVQAGTMQRSGGYFKKAAELVKSGILGEITFCHAFQTGLTKEAGFGDPGDTTPPADLNWDMWLGPAPKVPFNPNRWGVKTTTFPTFRYFWDYAGGAMTDWGVHLIDPLHQCFDEVMPLSVSAMGEKFYVKDNVQTPDTMLATFRYPKFLSSYESRTCNPLPMFGTTQGAATTIHGTEASLMVNRSGCWLIPNNPSKMEPQTWEKDKEMSQMNVPHWRNFMECIKSRKRPTSDIETCVRSSATCILANLSMRHKTWLDWDEKEWTVKQDAVKPALVEKYRAPWKLVV</sequence>
<accession>A0A7S7NWK3</accession>
<dbReference type="Pfam" id="PF19051">
    <property type="entry name" value="GFO_IDH_MocA_C2"/>
    <property type="match status" value="1"/>
</dbReference>
<dbReference type="SUPFAM" id="SSF51735">
    <property type="entry name" value="NAD(P)-binding Rossmann-fold domains"/>
    <property type="match status" value="1"/>
</dbReference>
<dbReference type="AlphaFoldDB" id="A0A7S7NWK3"/>
<feature type="domain" description="Gfo/Idh/MocA-like oxidoreductase bacterial type C-terminal" evidence="2">
    <location>
        <begin position="204"/>
        <end position="436"/>
    </location>
</feature>
<evidence type="ECO:0000259" key="2">
    <source>
        <dbReference type="Pfam" id="PF19051"/>
    </source>
</evidence>